<keyword evidence="1" id="KW-0812">Transmembrane</keyword>
<proteinExistence type="predicted"/>
<keyword evidence="2" id="KW-0482">Metalloprotease</keyword>
<keyword evidence="2" id="KW-0378">Hydrolase</keyword>
<organism evidence="2 3">
    <name type="scientific">Acetivibrio mesophilus</name>
    <dbReference type="NCBI Taxonomy" id="2487273"/>
    <lineage>
        <taxon>Bacteria</taxon>
        <taxon>Bacillati</taxon>
        <taxon>Bacillota</taxon>
        <taxon>Clostridia</taxon>
        <taxon>Eubacteriales</taxon>
        <taxon>Oscillospiraceae</taxon>
        <taxon>Acetivibrio</taxon>
    </lineage>
</organism>
<keyword evidence="3" id="KW-1185">Reference proteome</keyword>
<feature type="transmembrane region" description="Helical" evidence="1">
    <location>
        <begin position="6"/>
        <end position="22"/>
    </location>
</feature>
<dbReference type="Proteomes" id="UP000289166">
    <property type="component" value="Unassembled WGS sequence"/>
</dbReference>
<evidence type="ECO:0000313" key="2">
    <source>
        <dbReference type="EMBL" id="RXE60663.1"/>
    </source>
</evidence>
<dbReference type="InterPro" id="IPR026898">
    <property type="entry name" value="PrsW"/>
</dbReference>
<dbReference type="PANTHER" id="PTHR36844">
    <property type="entry name" value="PROTEASE PRSW"/>
    <property type="match status" value="1"/>
</dbReference>
<comment type="caution">
    <text evidence="2">The sequence shown here is derived from an EMBL/GenBank/DDBJ whole genome shotgun (WGS) entry which is preliminary data.</text>
</comment>
<feature type="transmembrane region" description="Helical" evidence="1">
    <location>
        <begin position="182"/>
        <end position="205"/>
    </location>
</feature>
<dbReference type="OrthoDB" id="1779904at2"/>
<dbReference type="Pfam" id="PF13367">
    <property type="entry name" value="PrsW-protease"/>
    <property type="match status" value="1"/>
</dbReference>
<keyword evidence="1" id="KW-1133">Transmembrane helix</keyword>
<sequence>MIYIENVFICIAAPLLIAVLCGDKNNRPVFIFFIAGTGMCLLSAYINTFFASCYGADMTQATVELAPVIEETMKLLPLLFYLLVFEPKQGEARSAIFFVAAGFATFENACYLVENGTSQLLFLLMRGFGAGAMHIVCGAIVGYGLLYVWRRPWLKVAGTFGLLCIAITFHAIYNLLLSIGGAVQTVGLLIPVLTVSSGIGITKLLRLKPSK</sequence>
<feature type="transmembrane region" description="Helical" evidence="1">
    <location>
        <begin position="120"/>
        <end position="149"/>
    </location>
</feature>
<reference evidence="3" key="1">
    <citation type="submission" date="2018-11" db="EMBL/GenBank/DDBJ databases">
        <title>Genome sequencing of a novel mesophilic and cellulolytic organism within the genus Hungateiclostridium.</title>
        <authorList>
            <person name="Rettenmaier R."/>
            <person name="Liebl W."/>
            <person name="Zverlov V."/>
        </authorList>
    </citation>
    <scope>NUCLEOTIDE SEQUENCE [LARGE SCALE GENOMIC DNA]</scope>
    <source>
        <strain evidence="3">N2K1</strain>
    </source>
</reference>
<protein>
    <submittedName>
        <fullName evidence="2">PrsW family intramembrane metalloprotease</fullName>
    </submittedName>
</protein>
<dbReference type="GO" id="GO:0008237">
    <property type="term" value="F:metallopeptidase activity"/>
    <property type="evidence" value="ECO:0007669"/>
    <property type="project" value="UniProtKB-KW"/>
</dbReference>
<accession>A0A4Q0I8E5</accession>
<keyword evidence="1" id="KW-0472">Membrane</keyword>
<dbReference type="RefSeq" id="WP_128705647.1">
    <property type="nucleotide sequence ID" value="NZ_RLII01000001.1"/>
</dbReference>
<gene>
    <name evidence="2" type="ORF">EFD62_01720</name>
</gene>
<dbReference type="PANTHER" id="PTHR36844:SF1">
    <property type="entry name" value="PROTEASE PRSW"/>
    <property type="match status" value="1"/>
</dbReference>
<dbReference type="EMBL" id="RLII01000001">
    <property type="protein sequence ID" value="RXE60663.1"/>
    <property type="molecule type" value="Genomic_DNA"/>
</dbReference>
<dbReference type="AlphaFoldDB" id="A0A4Q0I8E5"/>
<evidence type="ECO:0000313" key="3">
    <source>
        <dbReference type="Proteomes" id="UP000289166"/>
    </source>
</evidence>
<dbReference type="GO" id="GO:0006508">
    <property type="term" value="P:proteolysis"/>
    <property type="evidence" value="ECO:0007669"/>
    <property type="project" value="UniProtKB-KW"/>
</dbReference>
<keyword evidence="2" id="KW-0645">Protease</keyword>
<feature type="transmembrane region" description="Helical" evidence="1">
    <location>
        <begin position="29"/>
        <end position="46"/>
    </location>
</feature>
<evidence type="ECO:0000256" key="1">
    <source>
        <dbReference type="SAM" id="Phobius"/>
    </source>
</evidence>
<name>A0A4Q0I8E5_9FIRM</name>
<feature type="transmembrane region" description="Helical" evidence="1">
    <location>
        <begin position="156"/>
        <end position="176"/>
    </location>
</feature>